<evidence type="ECO:0000313" key="21">
    <source>
        <dbReference type="Proteomes" id="UP001152484"/>
    </source>
</evidence>
<dbReference type="InterPro" id="IPR011050">
    <property type="entry name" value="Pectin_lyase_fold/virulence"/>
</dbReference>
<dbReference type="InterPro" id="IPR012334">
    <property type="entry name" value="Pectin_lyas_fold"/>
</dbReference>
<dbReference type="Gene3D" id="1.20.140.40">
    <property type="entry name" value="Invertase/pectin methylesterase inhibitor family protein"/>
    <property type="match status" value="1"/>
</dbReference>
<evidence type="ECO:0000256" key="16">
    <source>
        <dbReference type="PROSITE-ProRule" id="PRU10040"/>
    </source>
</evidence>
<dbReference type="SUPFAM" id="SSF51126">
    <property type="entry name" value="Pectin lyase-like"/>
    <property type="match status" value="1"/>
</dbReference>
<comment type="pathway">
    <text evidence="2 17">Glycan metabolism; pectin degradation; 2-dehydro-3-deoxy-D-gluconate from pectin: step 1/5.</text>
</comment>
<dbReference type="EMBL" id="CAMAPE010000006">
    <property type="protein sequence ID" value="CAH9071257.1"/>
    <property type="molecule type" value="Genomic_DNA"/>
</dbReference>
<dbReference type="GO" id="GO:0030599">
    <property type="term" value="F:pectinesterase activity"/>
    <property type="evidence" value="ECO:0007669"/>
    <property type="project" value="UniProtKB-UniRule"/>
</dbReference>
<evidence type="ECO:0000256" key="3">
    <source>
        <dbReference type="ARBA" id="ARBA00006027"/>
    </source>
</evidence>
<reference evidence="20" key="1">
    <citation type="submission" date="2022-07" db="EMBL/GenBank/DDBJ databases">
        <authorList>
            <person name="Macas J."/>
            <person name="Novak P."/>
            <person name="Neumann P."/>
        </authorList>
    </citation>
    <scope>NUCLEOTIDE SEQUENCE</scope>
</reference>
<dbReference type="GO" id="GO:0045490">
    <property type="term" value="P:pectin catabolic process"/>
    <property type="evidence" value="ECO:0007669"/>
    <property type="project" value="UniProtKB-UniRule"/>
</dbReference>
<evidence type="ECO:0000256" key="13">
    <source>
        <dbReference type="ARBA" id="ARBA00023316"/>
    </source>
</evidence>
<evidence type="ECO:0000259" key="19">
    <source>
        <dbReference type="SMART" id="SM00856"/>
    </source>
</evidence>
<dbReference type="GO" id="GO:0004857">
    <property type="term" value="F:enzyme inhibitor activity"/>
    <property type="evidence" value="ECO:0007669"/>
    <property type="project" value="InterPro"/>
</dbReference>
<evidence type="ECO:0000313" key="20">
    <source>
        <dbReference type="EMBL" id="CAH9071257.1"/>
    </source>
</evidence>
<comment type="similarity">
    <text evidence="3">In the N-terminal section; belongs to the PMEI family.</text>
</comment>
<dbReference type="FunFam" id="2.160.20.10:FF:000001">
    <property type="entry name" value="Pectinesterase"/>
    <property type="match status" value="1"/>
</dbReference>
<evidence type="ECO:0000256" key="15">
    <source>
        <dbReference type="ARBA" id="ARBA00057335"/>
    </source>
</evidence>
<comment type="function">
    <text evidence="15 17">Acts in the modification of cell walls via demethylesterification of cell wall pectin.</text>
</comment>
<keyword evidence="21" id="KW-1185">Reference proteome</keyword>
<evidence type="ECO:0000256" key="17">
    <source>
        <dbReference type="RuleBase" id="RU000589"/>
    </source>
</evidence>
<feature type="active site" evidence="16">
    <location>
        <position position="410"/>
    </location>
</feature>
<dbReference type="EC" id="3.1.1.11" evidence="5 17"/>
<dbReference type="AlphaFoldDB" id="A0A9P0YQ20"/>
<evidence type="ECO:0000256" key="9">
    <source>
        <dbReference type="ARBA" id="ARBA00022801"/>
    </source>
</evidence>
<evidence type="ECO:0000256" key="8">
    <source>
        <dbReference type="ARBA" id="ARBA00022729"/>
    </source>
</evidence>
<comment type="subcellular location">
    <subcellularLocation>
        <location evidence="1 17">Secreted</location>
        <location evidence="1 17">Cell wall</location>
    </subcellularLocation>
</comment>
<dbReference type="Pfam" id="PF01095">
    <property type="entry name" value="Pectinesterase"/>
    <property type="match status" value="1"/>
</dbReference>
<keyword evidence="10 17" id="KW-0063">Aspartyl esterase</keyword>
<comment type="caution">
    <text evidence="20">The sequence shown here is derived from an EMBL/GenBank/DDBJ whole genome shotgun (WGS) entry which is preliminary data.</text>
</comment>
<dbReference type="Gene3D" id="2.160.20.10">
    <property type="entry name" value="Single-stranded right-handed beta-helix, Pectin lyase-like"/>
    <property type="match status" value="1"/>
</dbReference>
<evidence type="ECO:0000256" key="7">
    <source>
        <dbReference type="ARBA" id="ARBA00022525"/>
    </source>
</evidence>
<proteinExistence type="inferred from homology"/>
<evidence type="ECO:0000256" key="4">
    <source>
        <dbReference type="ARBA" id="ARBA00007786"/>
    </source>
</evidence>
<dbReference type="InterPro" id="IPR033131">
    <property type="entry name" value="Pectinesterase_Asp_AS"/>
</dbReference>
<dbReference type="PANTHER" id="PTHR31707">
    <property type="entry name" value="PECTINESTERASE"/>
    <property type="match status" value="1"/>
</dbReference>
<dbReference type="CDD" id="cd15798">
    <property type="entry name" value="PMEI-like_3"/>
    <property type="match status" value="1"/>
</dbReference>
<dbReference type="PROSITE" id="PS00800">
    <property type="entry name" value="PECTINESTERASE_1"/>
    <property type="match status" value="1"/>
</dbReference>
<keyword evidence="9 17" id="KW-0378">Hydrolase</keyword>
<keyword evidence="8" id="KW-0732">Signal</keyword>
<dbReference type="FunFam" id="1.20.140.40:FF:000001">
    <property type="entry name" value="Pectinesterase"/>
    <property type="match status" value="1"/>
</dbReference>
<dbReference type="InterPro" id="IPR035513">
    <property type="entry name" value="Invertase/methylesterase_inhib"/>
</dbReference>
<keyword evidence="6 17" id="KW-0134">Cell wall</keyword>
<dbReference type="SMART" id="SM00856">
    <property type="entry name" value="PMEI"/>
    <property type="match status" value="1"/>
</dbReference>
<keyword evidence="7 17" id="KW-0964">Secreted</keyword>
<dbReference type="PROSITE" id="PS00503">
    <property type="entry name" value="PECTINESTERASE_2"/>
    <property type="match status" value="1"/>
</dbReference>
<dbReference type="InterPro" id="IPR000070">
    <property type="entry name" value="Pectinesterase_cat"/>
</dbReference>
<protein>
    <recommendedName>
        <fullName evidence="5 17">Pectinesterase</fullName>
        <ecNumber evidence="5 17">3.1.1.11</ecNumber>
    </recommendedName>
</protein>
<evidence type="ECO:0000256" key="6">
    <source>
        <dbReference type="ARBA" id="ARBA00022512"/>
    </source>
</evidence>
<evidence type="ECO:0000256" key="2">
    <source>
        <dbReference type="ARBA" id="ARBA00005184"/>
    </source>
</evidence>
<evidence type="ECO:0000256" key="1">
    <source>
        <dbReference type="ARBA" id="ARBA00004191"/>
    </source>
</evidence>
<accession>A0A9P0YQ20</accession>
<dbReference type="Proteomes" id="UP001152484">
    <property type="component" value="Unassembled WGS sequence"/>
</dbReference>
<evidence type="ECO:0000256" key="10">
    <source>
        <dbReference type="ARBA" id="ARBA00023085"/>
    </source>
</evidence>
<dbReference type="InterPro" id="IPR018040">
    <property type="entry name" value="Pectinesterase_Tyr_AS"/>
</dbReference>
<gene>
    <name evidence="20" type="ORF">CEURO_LOCUS3962</name>
</gene>
<feature type="region of interest" description="Disordered" evidence="18">
    <location>
        <begin position="35"/>
        <end position="54"/>
    </location>
</feature>
<name>A0A9P0YQ20_CUSEU</name>
<dbReference type="InterPro" id="IPR006501">
    <property type="entry name" value="Pectinesterase_inhib_dom"/>
</dbReference>
<feature type="domain" description="Pectinesterase inhibitor" evidence="19">
    <location>
        <begin position="53"/>
        <end position="204"/>
    </location>
</feature>
<evidence type="ECO:0000256" key="5">
    <source>
        <dbReference type="ARBA" id="ARBA00013229"/>
    </source>
</evidence>
<dbReference type="SUPFAM" id="SSF101148">
    <property type="entry name" value="Plant invertase/pectin methylesterase inhibitor"/>
    <property type="match status" value="1"/>
</dbReference>
<evidence type="ECO:0000256" key="14">
    <source>
        <dbReference type="ARBA" id="ARBA00047928"/>
    </source>
</evidence>
<dbReference type="OrthoDB" id="2019149at2759"/>
<dbReference type="GO" id="GO:0042545">
    <property type="term" value="P:cell wall modification"/>
    <property type="evidence" value="ECO:0007669"/>
    <property type="project" value="UniProtKB-UniRule"/>
</dbReference>
<sequence length="575" mass="62443">MGSGDAGNKKKLVVAGVASVLLVACVVAATVTMHKTSGGKSSDGGSSSGGISTTTKSVKTICAPTDYKETCEESLSGAKNTSDPKELIKIAFQVTVKNITDAISKSSLLNDAAKDPRTSGALETCKELLEDSIDDLKRSFNKLEDFDLSKIQEYASDLKVWLSGAITHQQTCIDAFENTTGDSGEKMKHLLRTAGELSSNGLAMITQFTDLIQTLEIPGFNRRLLESSASAVELDDDNYPTFLDAASRRLLAASPASIKHDIVVAKDGSGKFKTINDALKSIPPKNNRTVVIFIKAGVYKEYVLVPRKMNKVVFLGEGPTKTRITGNKNYVDGTGTYKTATVAIQGDNFIARDIGFENTAGPEKHQAVALRVSADMAVFHNCHMDGYQDTLYTHSYRQYYRDCTITGTIDFIFGDAAAVLQNCKMVVRKPLENQACMVTAQGRKDHRGVGGLVLQNCQILPDPALKAVKPAVQVFLGRPWKEFSRTVIMQSNIDGFIDPAGWSPWMGDFGLDTCWYAEYQNHGAGAKTSGRVNWKGYKKNISPQVAKQFTAGVFLQGDDWIKPTGIPYVSGMMKV</sequence>
<comment type="similarity">
    <text evidence="4">In the C-terminal section; belongs to the pectinesterase family.</text>
</comment>
<dbReference type="Pfam" id="PF04043">
    <property type="entry name" value="PMEI"/>
    <property type="match status" value="1"/>
</dbReference>
<keyword evidence="11" id="KW-1015">Disulfide bond</keyword>
<organism evidence="20 21">
    <name type="scientific">Cuscuta europaea</name>
    <name type="common">European dodder</name>
    <dbReference type="NCBI Taxonomy" id="41803"/>
    <lineage>
        <taxon>Eukaryota</taxon>
        <taxon>Viridiplantae</taxon>
        <taxon>Streptophyta</taxon>
        <taxon>Embryophyta</taxon>
        <taxon>Tracheophyta</taxon>
        <taxon>Spermatophyta</taxon>
        <taxon>Magnoliopsida</taxon>
        <taxon>eudicotyledons</taxon>
        <taxon>Gunneridae</taxon>
        <taxon>Pentapetalae</taxon>
        <taxon>asterids</taxon>
        <taxon>lamiids</taxon>
        <taxon>Solanales</taxon>
        <taxon>Convolvulaceae</taxon>
        <taxon>Cuscuteae</taxon>
        <taxon>Cuscuta</taxon>
        <taxon>Cuscuta subgen. Cuscuta</taxon>
    </lineage>
</organism>
<dbReference type="NCBIfam" id="TIGR01614">
    <property type="entry name" value="PME_inhib"/>
    <property type="match status" value="1"/>
</dbReference>
<keyword evidence="13 17" id="KW-0961">Cell wall biogenesis/degradation</keyword>
<comment type="catalytic activity">
    <reaction evidence="14 17">
        <text>[(1-&gt;4)-alpha-D-galacturonosyl methyl ester](n) + n H2O = [(1-&gt;4)-alpha-D-galacturonosyl](n) + n methanol + n H(+)</text>
        <dbReference type="Rhea" id="RHEA:22380"/>
        <dbReference type="Rhea" id="RHEA-COMP:14570"/>
        <dbReference type="Rhea" id="RHEA-COMP:14573"/>
        <dbReference type="ChEBI" id="CHEBI:15377"/>
        <dbReference type="ChEBI" id="CHEBI:15378"/>
        <dbReference type="ChEBI" id="CHEBI:17790"/>
        <dbReference type="ChEBI" id="CHEBI:140522"/>
        <dbReference type="ChEBI" id="CHEBI:140523"/>
        <dbReference type="EC" id="3.1.1.11"/>
    </reaction>
</comment>
<evidence type="ECO:0000256" key="12">
    <source>
        <dbReference type="ARBA" id="ARBA00023180"/>
    </source>
</evidence>
<keyword evidence="12" id="KW-0325">Glycoprotein</keyword>
<evidence type="ECO:0000256" key="11">
    <source>
        <dbReference type="ARBA" id="ARBA00023157"/>
    </source>
</evidence>
<evidence type="ECO:0000256" key="18">
    <source>
        <dbReference type="SAM" id="MobiDB-lite"/>
    </source>
</evidence>